<dbReference type="EMBL" id="BAAAPL010000001">
    <property type="protein sequence ID" value="GAA1698638.1"/>
    <property type="molecule type" value="Genomic_DNA"/>
</dbReference>
<reference evidence="3" key="1">
    <citation type="journal article" date="2019" name="Int. J. Syst. Evol. Microbiol.">
        <title>The Global Catalogue of Microorganisms (GCM) 10K type strain sequencing project: providing services to taxonomists for standard genome sequencing and annotation.</title>
        <authorList>
            <consortium name="The Broad Institute Genomics Platform"/>
            <consortium name="The Broad Institute Genome Sequencing Center for Infectious Disease"/>
            <person name="Wu L."/>
            <person name="Ma J."/>
        </authorList>
    </citation>
    <scope>NUCLEOTIDE SEQUENCE [LARGE SCALE GENOMIC DNA]</scope>
    <source>
        <strain evidence="3">JCM 15577</strain>
    </source>
</reference>
<comment type="caution">
    <text evidence="2">The sequence shown here is derived from an EMBL/GenBank/DDBJ whole genome shotgun (WGS) entry which is preliminary data.</text>
</comment>
<evidence type="ECO:0000313" key="3">
    <source>
        <dbReference type="Proteomes" id="UP001501690"/>
    </source>
</evidence>
<evidence type="ECO:0000313" key="2">
    <source>
        <dbReference type="EMBL" id="GAA1698638.1"/>
    </source>
</evidence>
<dbReference type="PANTHER" id="PTHR22602:SF0">
    <property type="entry name" value="TRANSFERASE CAF17, MITOCHONDRIAL-RELATED"/>
    <property type="match status" value="1"/>
</dbReference>
<evidence type="ECO:0000256" key="1">
    <source>
        <dbReference type="ARBA" id="ARBA00022946"/>
    </source>
</evidence>
<dbReference type="NCBIfam" id="TIGR03317">
    <property type="entry name" value="ygfZ_signature"/>
    <property type="match status" value="1"/>
</dbReference>
<keyword evidence="3" id="KW-1185">Reference proteome</keyword>
<proteinExistence type="predicted"/>
<organism evidence="2 3">
    <name type="scientific">Microbacterium sediminicola</name>
    <dbReference type="NCBI Taxonomy" id="415210"/>
    <lineage>
        <taxon>Bacteria</taxon>
        <taxon>Bacillati</taxon>
        <taxon>Actinomycetota</taxon>
        <taxon>Actinomycetes</taxon>
        <taxon>Micrococcales</taxon>
        <taxon>Microbacteriaceae</taxon>
        <taxon>Microbacterium</taxon>
    </lineage>
</organism>
<dbReference type="SUPFAM" id="SSF103025">
    <property type="entry name" value="Folate-binding domain"/>
    <property type="match status" value="1"/>
</dbReference>
<keyword evidence="1" id="KW-0809">Transit peptide</keyword>
<dbReference type="InterPro" id="IPR027266">
    <property type="entry name" value="TrmE/GcvT-like"/>
</dbReference>
<gene>
    <name evidence="2" type="ORF">GCM10009808_15150</name>
</gene>
<name>A0ABP4U3N2_9MICO</name>
<dbReference type="RefSeq" id="WP_344071038.1">
    <property type="nucleotide sequence ID" value="NZ_BAAAPL010000001.1"/>
</dbReference>
<dbReference type="PANTHER" id="PTHR22602">
    <property type="entry name" value="TRANSFERASE CAF17, MITOCHONDRIAL-RELATED"/>
    <property type="match status" value="1"/>
</dbReference>
<accession>A0ABP4U3N2</accession>
<sequence>MADSRFASVSGAVVDDTVGGVLHFGNPLVEQRLLAQGRALAPREDRAVIAVGGEDRLTWLDSLTSQALARLEPGVSTELLVLDPHGHIEHAAAVLDDGVTTWLIADTVDTGALAGWLNRMRFRMRVEVREASELSVFAGTAAATAAVAAAAPNGIPVAWTDPWPRVAVGGHGYALAEHPGAERDWVEVIVDEPERERILGAAVAGDLSLAGRYAAEALRIAAWRPSLAADVNERSLPHELDWMRTAVHLSKGCYRGQETVAKVHNLGHPPRRIVAVHLDGSSSVLPGAGSEIRAGDAVVGVLTSVALHYEDGPIGLAIVRRGAPDGDVLVDAPDGPVAASLEQIVPADAGAAASVPRITRLSRRTVAEPPTR</sequence>
<dbReference type="Proteomes" id="UP001501690">
    <property type="component" value="Unassembled WGS sequence"/>
</dbReference>
<dbReference type="InterPro" id="IPR017703">
    <property type="entry name" value="YgfZ/GCV_T_CS"/>
</dbReference>
<dbReference type="Gene3D" id="3.30.1360.120">
    <property type="entry name" value="Probable tRNA modification gtpase trme, domain 1"/>
    <property type="match status" value="1"/>
</dbReference>
<protein>
    <submittedName>
        <fullName evidence="2">Folate-binding protein YgfZ</fullName>
    </submittedName>
</protein>
<dbReference type="InterPro" id="IPR045179">
    <property type="entry name" value="YgfZ/GcvT"/>
</dbReference>